<dbReference type="RefSeq" id="WP_079413633.1">
    <property type="nucleotide sequence ID" value="NZ_MBTG01000013.1"/>
</dbReference>
<comment type="caution">
    <text evidence="1">The sequence shown here is derived from an EMBL/GenBank/DDBJ whole genome shotgun (WGS) entry which is preliminary data.</text>
</comment>
<sequence length="83" mass="9633">MTARKRRVPQHEIPVAGYYDFSSKQLKKLLINLSLQAIGNHVNMEQLRYHLEEEIAMNVAIGSRYVVYPGINQELFLTTYHSV</sequence>
<accession>A0A1V4HJ48</accession>
<reference evidence="2" key="1">
    <citation type="submission" date="2016-07" db="EMBL/GenBank/DDBJ databases">
        <authorList>
            <person name="Florea S."/>
            <person name="Webb J.S."/>
            <person name="Jaromczyk J."/>
            <person name="Schardl C.L."/>
        </authorList>
    </citation>
    <scope>NUCLEOTIDE SEQUENCE [LARGE SCALE GENOMIC DNA]</scope>
    <source>
        <strain evidence="2">CY1</strain>
    </source>
</reference>
<evidence type="ECO:0000313" key="1">
    <source>
        <dbReference type="EMBL" id="OPH57129.1"/>
    </source>
</evidence>
<proteinExistence type="predicted"/>
<gene>
    <name evidence="1" type="ORF">BC351_24990</name>
</gene>
<dbReference type="EMBL" id="MBTG01000013">
    <property type="protein sequence ID" value="OPH57129.1"/>
    <property type="molecule type" value="Genomic_DNA"/>
</dbReference>
<keyword evidence="2" id="KW-1185">Reference proteome</keyword>
<evidence type="ECO:0000313" key="2">
    <source>
        <dbReference type="Proteomes" id="UP000190626"/>
    </source>
</evidence>
<dbReference type="Proteomes" id="UP000190626">
    <property type="component" value="Unassembled WGS sequence"/>
</dbReference>
<dbReference type="STRING" id="1469647.BC351_24990"/>
<name>A0A1V4HJ48_9BACL</name>
<protein>
    <submittedName>
        <fullName evidence="1">Uncharacterized protein</fullName>
    </submittedName>
</protein>
<organism evidence="1 2">
    <name type="scientific">Paenibacillus ferrarius</name>
    <dbReference type="NCBI Taxonomy" id="1469647"/>
    <lineage>
        <taxon>Bacteria</taxon>
        <taxon>Bacillati</taxon>
        <taxon>Bacillota</taxon>
        <taxon>Bacilli</taxon>
        <taxon>Bacillales</taxon>
        <taxon>Paenibacillaceae</taxon>
        <taxon>Paenibacillus</taxon>
    </lineage>
</organism>
<dbReference type="AlphaFoldDB" id="A0A1V4HJ48"/>